<dbReference type="GO" id="GO:0046872">
    <property type="term" value="F:metal ion binding"/>
    <property type="evidence" value="ECO:0007669"/>
    <property type="project" value="UniProtKB-KW"/>
</dbReference>
<dbReference type="PANTHER" id="PTHR12589">
    <property type="entry name" value="PYRUVOYL TETRAHYDROBIOPTERIN SYNTHASE"/>
    <property type="match status" value="1"/>
</dbReference>
<dbReference type="SUPFAM" id="SSF55620">
    <property type="entry name" value="Tetrahydrobiopterin biosynthesis enzymes-like"/>
    <property type="match status" value="1"/>
</dbReference>
<dbReference type="AlphaFoldDB" id="A0A932CMJ2"/>
<evidence type="ECO:0000256" key="1">
    <source>
        <dbReference type="ARBA" id="ARBA00001947"/>
    </source>
</evidence>
<dbReference type="Proteomes" id="UP000769766">
    <property type="component" value="Unassembled WGS sequence"/>
</dbReference>
<evidence type="ECO:0000256" key="4">
    <source>
        <dbReference type="ARBA" id="ARBA00012982"/>
    </source>
</evidence>
<evidence type="ECO:0000313" key="12">
    <source>
        <dbReference type="Proteomes" id="UP000769766"/>
    </source>
</evidence>
<evidence type="ECO:0000256" key="2">
    <source>
        <dbReference type="ARBA" id="ARBA00005061"/>
    </source>
</evidence>
<dbReference type="GO" id="GO:0070497">
    <property type="term" value="F:6-carboxytetrahydropterin synthase activity"/>
    <property type="evidence" value="ECO:0007669"/>
    <property type="project" value="UniProtKB-EC"/>
</dbReference>
<evidence type="ECO:0000256" key="10">
    <source>
        <dbReference type="ARBA" id="ARBA00048807"/>
    </source>
</evidence>
<evidence type="ECO:0000256" key="9">
    <source>
        <dbReference type="ARBA" id="ARBA00031449"/>
    </source>
</evidence>
<dbReference type="PANTHER" id="PTHR12589:SF7">
    <property type="entry name" value="6-PYRUVOYL TETRAHYDROBIOPTERIN SYNTHASE"/>
    <property type="match status" value="1"/>
</dbReference>
<evidence type="ECO:0000256" key="6">
    <source>
        <dbReference type="ARBA" id="ARBA00022723"/>
    </source>
</evidence>
<protein>
    <recommendedName>
        <fullName evidence="5">6-carboxy-5,6,7,8-tetrahydropterin synthase</fullName>
        <ecNumber evidence="4">4.1.2.50</ecNumber>
    </recommendedName>
    <alternativeName>
        <fullName evidence="9">Queuosine biosynthesis protein QueD</fullName>
    </alternativeName>
</protein>
<evidence type="ECO:0000313" key="11">
    <source>
        <dbReference type="EMBL" id="MBI2875631.1"/>
    </source>
</evidence>
<organism evidence="11 12">
    <name type="scientific">Tectimicrobiota bacterium</name>
    <dbReference type="NCBI Taxonomy" id="2528274"/>
    <lineage>
        <taxon>Bacteria</taxon>
        <taxon>Pseudomonadati</taxon>
        <taxon>Nitrospinota/Tectimicrobiota group</taxon>
        <taxon>Candidatus Tectimicrobiota</taxon>
    </lineage>
</organism>
<evidence type="ECO:0000256" key="3">
    <source>
        <dbReference type="ARBA" id="ARBA00008900"/>
    </source>
</evidence>
<evidence type="ECO:0000256" key="8">
    <source>
        <dbReference type="ARBA" id="ARBA00023239"/>
    </source>
</evidence>
<sequence length="125" mass="14474">MYGVAVTRELDAVHYLFGGDWGKENQPHSHHYKVEVLLSGEKLDRFGYLLDITLIERSMDGLVEYFRGAILNHLPEFTGLNPSIEHFCRIWCHSLLKGLDSTPLKLARVRIWENTIAWATYTEQI</sequence>
<comment type="similarity">
    <text evidence="3">Belongs to the PTPS family. QueD subfamily.</text>
</comment>
<dbReference type="EMBL" id="JACPRF010000058">
    <property type="protein sequence ID" value="MBI2875631.1"/>
    <property type="molecule type" value="Genomic_DNA"/>
</dbReference>
<dbReference type="Gene3D" id="3.30.479.10">
    <property type="entry name" value="6-pyruvoyl tetrahydropterin synthase/QueD"/>
    <property type="match status" value="1"/>
</dbReference>
<name>A0A932CMJ2_UNCTE</name>
<accession>A0A932CMJ2</accession>
<comment type="catalytic activity">
    <reaction evidence="10">
        <text>7,8-dihydroneopterin 3'-triphosphate + H2O = 6-carboxy-5,6,7,8-tetrahydropterin + triphosphate + acetaldehyde + 2 H(+)</text>
        <dbReference type="Rhea" id="RHEA:27966"/>
        <dbReference type="ChEBI" id="CHEBI:15343"/>
        <dbReference type="ChEBI" id="CHEBI:15377"/>
        <dbReference type="ChEBI" id="CHEBI:15378"/>
        <dbReference type="ChEBI" id="CHEBI:18036"/>
        <dbReference type="ChEBI" id="CHEBI:58462"/>
        <dbReference type="ChEBI" id="CHEBI:61032"/>
        <dbReference type="EC" id="4.1.2.50"/>
    </reaction>
</comment>
<proteinExistence type="inferred from homology"/>
<dbReference type="InterPro" id="IPR038418">
    <property type="entry name" value="6-PTP_synth/QueD_sf"/>
</dbReference>
<keyword evidence="8" id="KW-0456">Lyase</keyword>
<reference evidence="11" key="1">
    <citation type="submission" date="2020-07" db="EMBL/GenBank/DDBJ databases">
        <title>Huge and variable diversity of episymbiotic CPR bacteria and DPANN archaea in groundwater ecosystems.</title>
        <authorList>
            <person name="He C.Y."/>
            <person name="Keren R."/>
            <person name="Whittaker M."/>
            <person name="Farag I.F."/>
            <person name="Doudna J."/>
            <person name="Cate J.H.D."/>
            <person name="Banfield J.F."/>
        </authorList>
    </citation>
    <scope>NUCLEOTIDE SEQUENCE</scope>
    <source>
        <strain evidence="11">NC_groundwater_672_Ag_B-0.1um_62_36</strain>
    </source>
</reference>
<evidence type="ECO:0000256" key="5">
    <source>
        <dbReference type="ARBA" id="ARBA00018141"/>
    </source>
</evidence>
<keyword evidence="6" id="KW-0479">Metal-binding</keyword>
<dbReference type="EC" id="4.1.2.50" evidence="4"/>
<comment type="caution">
    <text evidence="11">The sequence shown here is derived from an EMBL/GenBank/DDBJ whole genome shotgun (WGS) entry which is preliminary data.</text>
</comment>
<comment type="cofactor">
    <cofactor evidence="1">
        <name>Zn(2+)</name>
        <dbReference type="ChEBI" id="CHEBI:29105"/>
    </cofactor>
</comment>
<evidence type="ECO:0000256" key="7">
    <source>
        <dbReference type="ARBA" id="ARBA00022833"/>
    </source>
</evidence>
<dbReference type="Pfam" id="PF01242">
    <property type="entry name" value="PTPS"/>
    <property type="match status" value="1"/>
</dbReference>
<keyword evidence="7" id="KW-0862">Zinc</keyword>
<gene>
    <name evidence="11" type="ORF">HYY20_01975</name>
</gene>
<comment type="pathway">
    <text evidence="2">Purine metabolism; 7-cyano-7-deazaguanine biosynthesis.</text>
</comment>
<dbReference type="InterPro" id="IPR007115">
    <property type="entry name" value="6-PTP_synth/QueD"/>
</dbReference>